<dbReference type="SMART" id="SM00448">
    <property type="entry name" value="REC"/>
    <property type="match status" value="1"/>
</dbReference>
<evidence type="ECO:0000259" key="6">
    <source>
        <dbReference type="PROSITE" id="PS01124"/>
    </source>
</evidence>
<protein>
    <submittedName>
        <fullName evidence="8">Response regulator transcription factor</fullName>
    </submittedName>
</protein>
<accession>A0A6B9ZC64</accession>
<dbReference type="KEGG" id="chih:GWR21_00795"/>
<dbReference type="Pfam" id="PF00072">
    <property type="entry name" value="Response_reg"/>
    <property type="match status" value="1"/>
</dbReference>
<feature type="domain" description="Response regulatory" evidence="7">
    <location>
        <begin position="4"/>
        <end position="119"/>
    </location>
</feature>
<dbReference type="Gene3D" id="1.10.10.60">
    <property type="entry name" value="Homeodomain-like"/>
    <property type="match status" value="1"/>
</dbReference>
<organism evidence="8 9">
    <name type="scientific">Chitinophaga agri</name>
    <dbReference type="NCBI Taxonomy" id="2703787"/>
    <lineage>
        <taxon>Bacteria</taxon>
        <taxon>Pseudomonadati</taxon>
        <taxon>Bacteroidota</taxon>
        <taxon>Chitinophagia</taxon>
        <taxon>Chitinophagales</taxon>
        <taxon>Chitinophagaceae</taxon>
        <taxon>Chitinophaga</taxon>
    </lineage>
</organism>
<dbReference type="PANTHER" id="PTHR43547:SF2">
    <property type="entry name" value="HYBRID SIGNAL TRANSDUCTION HISTIDINE KINASE C"/>
    <property type="match status" value="1"/>
</dbReference>
<keyword evidence="1" id="KW-0597">Phosphoprotein</keyword>
<evidence type="ECO:0000259" key="7">
    <source>
        <dbReference type="PROSITE" id="PS50110"/>
    </source>
</evidence>
<dbReference type="InterPro" id="IPR009057">
    <property type="entry name" value="Homeodomain-like_sf"/>
</dbReference>
<evidence type="ECO:0000313" key="9">
    <source>
        <dbReference type="Proteomes" id="UP000476411"/>
    </source>
</evidence>
<gene>
    <name evidence="8" type="ORF">GWR21_00795</name>
</gene>
<dbReference type="PROSITE" id="PS01124">
    <property type="entry name" value="HTH_ARAC_FAMILY_2"/>
    <property type="match status" value="1"/>
</dbReference>
<dbReference type="InterPro" id="IPR011006">
    <property type="entry name" value="CheY-like_superfamily"/>
</dbReference>
<dbReference type="AlphaFoldDB" id="A0A6B9ZC64"/>
<dbReference type="GO" id="GO:0003700">
    <property type="term" value="F:DNA-binding transcription factor activity"/>
    <property type="evidence" value="ECO:0007669"/>
    <property type="project" value="InterPro"/>
</dbReference>
<dbReference type="PROSITE" id="PS50110">
    <property type="entry name" value="RESPONSE_REGULATORY"/>
    <property type="match status" value="1"/>
</dbReference>
<name>A0A6B9ZC64_9BACT</name>
<sequence>MKDSLLIVDDDPDMLQLLYGELATDYLVFTAENGQRALEIIADHPFRIIIAAIQTPVVNGYDLCLQLKTNPQYAHIPVILLTGRKGLQSQLDGLKAGADACIEKPFSCELLKVQISSLLNNRNKVRAYYTQQSPAHSPAMTPPGTEDPLLCTLHKLIMDNIENTEMDIDLLARLMNISRPTLYRKIKAQSALTPNELVMATRLTKAAELLTNAGYKIYEVAMMTGFNSQSSFGKAFLKQFKMTPTAFQQLKKAPGKLRTRYL</sequence>
<dbReference type="GO" id="GO:0043565">
    <property type="term" value="F:sequence-specific DNA binding"/>
    <property type="evidence" value="ECO:0007669"/>
    <property type="project" value="InterPro"/>
</dbReference>
<dbReference type="InterPro" id="IPR018060">
    <property type="entry name" value="HTH_AraC"/>
</dbReference>
<evidence type="ECO:0000313" key="8">
    <source>
        <dbReference type="EMBL" id="QHS58183.1"/>
    </source>
</evidence>
<dbReference type="SUPFAM" id="SSF46689">
    <property type="entry name" value="Homeodomain-like"/>
    <property type="match status" value="1"/>
</dbReference>
<keyword evidence="3" id="KW-0238">DNA-binding</keyword>
<comment type="caution">
    <text evidence="5">Lacks conserved residue(s) required for the propagation of feature annotation.</text>
</comment>
<dbReference type="EMBL" id="CP048113">
    <property type="protein sequence ID" value="QHS58183.1"/>
    <property type="molecule type" value="Genomic_DNA"/>
</dbReference>
<evidence type="ECO:0000256" key="1">
    <source>
        <dbReference type="ARBA" id="ARBA00022553"/>
    </source>
</evidence>
<dbReference type="RefSeq" id="WP_162329888.1">
    <property type="nucleotide sequence ID" value="NZ_CP048113.1"/>
</dbReference>
<dbReference type="Pfam" id="PF12833">
    <property type="entry name" value="HTH_18"/>
    <property type="match status" value="1"/>
</dbReference>
<feature type="domain" description="HTH araC/xylS-type" evidence="6">
    <location>
        <begin position="151"/>
        <end position="250"/>
    </location>
</feature>
<dbReference type="InterPro" id="IPR001789">
    <property type="entry name" value="Sig_transdc_resp-reg_receiver"/>
</dbReference>
<dbReference type="PROSITE" id="PS00041">
    <property type="entry name" value="HTH_ARAC_FAMILY_1"/>
    <property type="match status" value="1"/>
</dbReference>
<dbReference type="InterPro" id="IPR018062">
    <property type="entry name" value="HTH_AraC-typ_CS"/>
</dbReference>
<evidence type="ECO:0000256" key="3">
    <source>
        <dbReference type="ARBA" id="ARBA00023125"/>
    </source>
</evidence>
<dbReference type="SMART" id="SM00342">
    <property type="entry name" value="HTH_ARAC"/>
    <property type="match status" value="1"/>
</dbReference>
<dbReference type="GO" id="GO:0000155">
    <property type="term" value="F:phosphorelay sensor kinase activity"/>
    <property type="evidence" value="ECO:0007669"/>
    <property type="project" value="TreeGrafter"/>
</dbReference>
<dbReference type="SUPFAM" id="SSF52172">
    <property type="entry name" value="CheY-like"/>
    <property type="match status" value="1"/>
</dbReference>
<evidence type="ECO:0000256" key="4">
    <source>
        <dbReference type="ARBA" id="ARBA00023163"/>
    </source>
</evidence>
<keyword evidence="4" id="KW-0804">Transcription</keyword>
<dbReference type="Gene3D" id="3.40.50.2300">
    <property type="match status" value="1"/>
</dbReference>
<evidence type="ECO:0000256" key="2">
    <source>
        <dbReference type="ARBA" id="ARBA00023015"/>
    </source>
</evidence>
<evidence type="ECO:0000256" key="5">
    <source>
        <dbReference type="PROSITE-ProRule" id="PRU00169"/>
    </source>
</evidence>
<reference evidence="8 9" key="1">
    <citation type="submission" date="2020-01" db="EMBL/GenBank/DDBJ databases">
        <title>Complete genome sequence of Chitinophaga sp. H33E-04 isolated from quinoa roots.</title>
        <authorList>
            <person name="Weon H.-Y."/>
            <person name="Lee S.A."/>
        </authorList>
    </citation>
    <scope>NUCLEOTIDE SEQUENCE [LARGE SCALE GENOMIC DNA]</scope>
    <source>
        <strain evidence="8 9">H33E-04</strain>
    </source>
</reference>
<proteinExistence type="predicted"/>
<dbReference type="Proteomes" id="UP000476411">
    <property type="component" value="Chromosome"/>
</dbReference>
<dbReference type="PANTHER" id="PTHR43547">
    <property type="entry name" value="TWO-COMPONENT HISTIDINE KINASE"/>
    <property type="match status" value="1"/>
</dbReference>
<keyword evidence="2" id="KW-0805">Transcription regulation</keyword>
<keyword evidence="9" id="KW-1185">Reference proteome</keyword>